<reference evidence="1 2" key="1">
    <citation type="submission" date="2021-02" db="EMBL/GenBank/DDBJ databases">
        <authorList>
            <person name="Jung H.S."/>
            <person name="Chun B.H."/>
            <person name="Jeon C.O."/>
        </authorList>
    </citation>
    <scope>NUCLEOTIDE SEQUENCE [LARGE SCALE GENOMIC DNA]</scope>
    <source>
        <strain evidence="1 2">LMG 25203</strain>
    </source>
</reference>
<comment type="caution">
    <text evidence="1">The sequence shown here is derived from an EMBL/GenBank/DDBJ whole genome shotgun (WGS) entry which is preliminary data.</text>
</comment>
<accession>A0ABS2CSS9</accession>
<sequence>MKKIFCILMLVITVIVKAESKNIYETIETNEDSYKNREKRVLDNLNDTAKALKEANSWLIEAKKHKNSHQQASAYKAIMHLVEKKFRMIYADSLLIKAKESKNDITLGSAYLTVGAAFYDNKEYTKALDNYIITRSALLN</sequence>
<dbReference type="Proteomes" id="UP000759529">
    <property type="component" value="Unassembled WGS sequence"/>
</dbReference>
<gene>
    <name evidence="1" type="ORF">H9X54_001425</name>
</gene>
<dbReference type="RefSeq" id="WP_204158650.1">
    <property type="nucleotide sequence ID" value="NZ_JACSOD020000341.1"/>
</dbReference>
<protein>
    <recommendedName>
        <fullName evidence="3">Tetratricopeptide repeat-containing protein</fullName>
    </recommendedName>
</protein>
<name>A0ABS2CSS9_9FLAO</name>
<evidence type="ECO:0008006" key="3">
    <source>
        <dbReference type="Google" id="ProtNLM"/>
    </source>
</evidence>
<evidence type="ECO:0000313" key="1">
    <source>
        <dbReference type="EMBL" id="MBM6497964.1"/>
    </source>
</evidence>
<evidence type="ECO:0000313" key="2">
    <source>
        <dbReference type="Proteomes" id="UP000759529"/>
    </source>
</evidence>
<dbReference type="EMBL" id="JACSOD020000341">
    <property type="protein sequence ID" value="MBM6497964.1"/>
    <property type="molecule type" value="Genomic_DNA"/>
</dbReference>
<proteinExistence type="predicted"/>
<keyword evidence="2" id="KW-1185">Reference proteome</keyword>
<organism evidence="1 2">
    <name type="scientific">Flavobacterium macrobrachii</name>
    <dbReference type="NCBI Taxonomy" id="591204"/>
    <lineage>
        <taxon>Bacteria</taxon>
        <taxon>Pseudomonadati</taxon>
        <taxon>Bacteroidota</taxon>
        <taxon>Flavobacteriia</taxon>
        <taxon>Flavobacteriales</taxon>
        <taxon>Flavobacteriaceae</taxon>
        <taxon>Flavobacterium</taxon>
    </lineage>
</organism>